<evidence type="ECO:0000259" key="1">
    <source>
        <dbReference type="Pfam" id="PF24758"/>
    </source>
</evidence>
<dbReference type="PANTHER" id="PTHR31900">
    <property type="entry name" value="F-BOX/RNI SUPERFAMILY PROTEIN-RELATED"/>
    <property type="match status" value="1"/>
</dbReference>
<dbReference type="InterPro" id="IPR050232">
    <property type="entry name" value="FBL13/AtMIF1-like"/>
</dbReference>
<reference evidence="3" key="1">
    <citation type="submission" date="2025-08" db="UniProtKB">
        <authorList>
            <consortium name="RefSeq"/>
        </authorList>
    </citation>
    <scope>IDENTIFICATION</scope>
    <source>
        <tissue evidence="3">Leaf</tissue>
    </source>
</reference>
<evidence type="ECO:0000313" key="3">
    <source>
        <dbReference type="RefSeq" id="XP_021281445.1"/>
    </source>
</evidence>
<evidence type="ECO:0000313" key="2">
    <source>
        <dbReference type="Proteomes" id="UP000504621"/>
    </source>
</evidence>
<gene>
    <name evidence="3" type="primary">LOC110414528</name>
</gene>
<dbReference type="Proteomes" id="UP000504621">
    <property type="component" value="Unplaced"/>
</dbReference>
<dbReference type="AlphaFoldDB" id="A0A6J1A3L4"/>
<dbReference type="OrthoDB" id="960770at2759"/>
<proteinExistence type="predicted"/>
<dbReference type="GeneID" id="110414528"/>
<protein>
    <submittedName>
        <fullName evidence="3">FBD-associated F-box protein At5g56700 isoform X1</fullName>
    </submittedName>
</protein>
<dbReference type="PANTHER" id="PTHR31900:SF27">
    <property type="entry name" value="FBD DOMAIN-CONTAINING PROTEIN"/>
    <property type="match status" value="1"/>
</dbReference>
<accession>A0A6J1A3L4</accession>
<dbReference type="RefSeq" id="XP_021281445.1">
    <property type="nucleotide sequence ID" value="XM_021425770.1"/>
</dbReference>
<dbReference type="Gene3D" id="3.80.10.10">
    <property type="entry name" value="Ribonuclease Inhibitor"/>
    <property type="match status" value="1"/>
</dbReference>
<dbReference type="Pfam" id="PF24758">
    <property type="entry name" value="LRR_At5g56370"/>
    <property type="match status" value="1"/>
</dbReference>
<keyword evidence="2" id="KW-1185">Reference proteome</keyword>
<sequence>MDQRGPFALPRYLVAPDSLEILELDLQGSVLKIPSDVGFSRLKSLQLVRTQLLDQNLFHNFVSSCPLLENLSLEGCLFYDFKVLDISLRNLRILFVDNDMGGGPFDERLWECVLKIACPNLAYFHLSDPFAQNFSWDKIPSLLQTATIWPWWWEDALIREELANYLLKLLRGVCHAEVLKLGKYILQHLYPVVAEPRCFSTTFYNLKSLKLFTGIDKCYIGSLIYLLKCAPNLQLLSVYIDEEEYDCDYEWEIPDEAIACSTDHLKMVKLIEVDYSDYEL</sequence>
<dbReference type="InterPro" id="IPR055411">
    <property type="entry name" value="LRR_FXL15/At3g58940/PEG3-like"/>
</dbReference>
<dbReference type="InterPro" id="IPR032675">
    <property type="entry name" value="LRR_dom_sf"/>
</dbReference>
<feature type="domain" description="F-box/LRR-repeat protein 15/At3g58940/PEG3-like LRR" evidence="1">
    <location>
        <begin position="8"/>
        <end position="97"/>
    </location>
</feature>
<dbReference type="SUPFAM" id="SSF52047">
    <property type="entry name" value="RNI-like"/>
    <property type="match status" value="1"/>
</dbReference>
<name>A0A6J1A3L4_9ROSI</name>
<organism evidence="2 3">
    <name type="scientific">Herrania umbratica</name>
    <dbReference type="NCBI Taxonomy" id="108875"/>
    <lineage>
        <taxon>Eukaryota</taxon>
        <taxon>Viridiplantae</taxon>
        <taxon>Streptophyta</taxon>
        <taxon>Embryophyta</taxon>
        <taxon>Tracheophyta</taxon>
        <taxon>Spermatophyta</taxon>
        <taxon>Magnoliopsida</taxon>
        <taxon>eudicotyledons</taxon>
        <taxon>Gunneridae</taxon>
        <taxon>Pentapetalae</taxon>
        <taxon>rosids</taxon>
        <taxon>malvids</taxon>
        <taxon>Malvales</taxon>
        <taxon>Malvaceae</taxon>
        <taxon>Byttnerioideae</taxon>
        <taxon>Herrania</taxon>
    </lineage>
</organism>